<name>A0A9Q9B4W1_9PEZI</name>
<gene>
    <name evidence="1" type="ORF">Slin15195_G123220</name>
</gene>
<sequence>MNAAYHETFCWAQGFNLHRIALQALQTILNRIADPSSDYRRAATTSKLITLYTIDKCLIGYYKKNPYLNFNQGLWADE</sequence>
<dbReference type="EMBL" id="CP099429">
    <property type="protein sequence ID" value="USW59003.1"/>
    <property type="molecule type" value="Genomic_DNA"/>
</dbReference>
<reference evidence="1" key="1">
    <citation type="submission" date="2022-06" db="EMBL/GenBank/DDBJ databases">
        <title>Complete genome sequences of two strains of the flax pathogen Septoria linicola.</title>
        <authorList>
            <person name="Lapalu N."/>
            <person name="Simon A."/>
            <person name="Demenou B."/>
            <person name="Paumier D."/>
            <person name="Guillot M.-P."/>
            <person name="Gout L."/>
            <person name="Valade R."/>
        </authorList>
    </citation>
    <scope>NUCLEOTIDE SEQUENCE</scope>
    <source>
        <strain evidence="1">SE15195</strain>
    </source>
</reference>
<evidence type="ECO:0000313" key="1">
    <source>
        <dbReference type="EMBL" id="USW59003.1"/>
    </source>
</evidence>
<accession>A0A9Q9B4W1</accession>
<keyword evidence="2" id="KW-1185">Reference proteome</keyword>
<dbReference type="Proteomes" id="UP001056384">
    <property type="component" value="Chromosome 12"/>
</dbReference>
<dbReference type="AlphaFoldDB" id="A0A9Q9B4W1"/>
<proteinExistence type="predicted"/>
<organism evidence="1 2">
    <name type="scientific">Septoria linicola</name>
    <dbReference type="NCBI Taxonomy" id="215465"/>
    <lineage>
        <taxon>Eukaryota</taxon>
        <taxon>Fungi</taxon>
        <taxon>Dikarya</taxon>
        <taxon>Ascomycota</taxon>
        <taxon>Pezizomycotina</taxon>
        <taxon>Dothideomycetes</taxon>
        <taxon>Dothideomycetidae</taxon>
        <taxon>Mycosphaerellales</taxon>
        <taxon>Mycosphaerellaceae</taxon>
        <taxon>Septoria</taxon>
    </lineage>
</organism>
<evidence type="ECO:0000313" key="2">
    <source>
        <dbReference type="Proteomes" id="UP001056384"/>
    </source>
</evidence>
<protein>
    <submittedName>
        <fullName evidence="1">Uncharacterized protein</fullName>
    </submittedName>
</protein>